<accession>A0A918U2D4</accession>
<sequence>MAFSDVTRSAVLAAISEYDALGRDQFLANYGFLPARSFFLLHDGKRYDSKAIVGAAHGSISPGSKPLLASEFSGGAATVAPLLRSLGFVVIEDASSNLADGAQKAITYWWVNNKQTYKHEVPGNYLWSPLTKSNGSPSVFYDNMQRARPGDIVFAFADAQIKAVGVCEARALLLPKPSEFGAAGNAWGNDGWKLPVQFKDLPKPLRPKDHMAKIEPFLPKKYSPIQSTGDGNQGAYLAEIPDDMAGAIIDLLGAQWANIAPALELPEAAEEFVQDEVEATVSAEIKNRTDIGETQKLQLVQSRRGQGVYRKNLEGFEKACRLTGLKHLQHLRASHIKPWRASTDFEKLDGNNGLLLSPHMDHLFDRGFISATDDGKLLVSSLLDPDTLQRWGIEPTTSFGPFRPEQFPYLEFHRKFVFKP</sequence>
<dbReference type="Proteomes" id="UP000638981">
    <property type="component" value="Unassembled WGS sequence"/>
</dbReference>
<reference evidence="3" key="2">
    <citation type="submission" date="2020-09" db="EMBL/GenBank/DDBJ databases">
        <authorList>
            <person name="Sun Q."/>
            <person name="Kim S."/>
        </authorList>
    </citation>
    <scope>NUCLEOTIDE SEQUENCE</scope>
    <source>
        <strain evidence="3">KCTC 23310</strain>
    </source>
</reference>
<dbReference type="EMBL" id="BMYJ01000016">
    <property type="protein sequence ID" value="GHC67352.1"/>
    <property type="molecule type" value="Genomic_DNA"/>
</dbReference>
<feature type="domain" description="HNH nuclease" evidence="1">
    <location>
        <begin position="320"/>
        <end position="370"/>
    </location>
</feature>
<proteinExistence type="predicted"/>
<protein>
    <recommendedName>
        <fullName evidence="5">HNH endonuclease</fullName>
    </recommendedName>
</protein>
<dbReference type="InterPro" id="IPR003615">
    <property type="entry name" value="HNH_nuc"/>
</dbReference>
<gene>
    <name evidence="3" type="ORF">GCM10007315_35500</name>
</gene>
<evidence type="ECO:0000259" key="1">
    <source>
        <dbReference type="Pfam" id="PF13391"/>
    </source>
</evidence>
<feature type="domain" description="ScoMcrA-like N-terminal head" evidence="2">
    <location>
        <begin position="4"/>
        <end position="90"/>
    </location>
</feature>
<dbReference type="Pfam" id="PF13391">
    <property type="entry name" value="HNH_2"/>
    <property type="match status" value="1"/>
</dbReference>
<dbReference type="AlphaFoldDB" id="A0A918U2D4"/>
<evidence type="ECO:0000313" key="4">
    <source>
        <dbReference type="Proteomes" id="UP000638981"/>
    </source>
</evidence>
<keyword evidence="4" id="KW-1185">Reference proteome</keyword>
<name>A0A918U2D4_9RHOB</name>
<organism evidence="3 4">
    <name type="scientific">Neogemmobacter tilapiae</name>
    <dbReference type="NCBI Taxonomy" id="875041"/>
    <lineage>
        <taxon>Bacteria</taxon>
        <taxon>Pseudomonadati</taxon>
        <taxon>Pseudomonadota</taxon>
        <taxon>Alphaproteobacteria</taxon>
        <taxon>Rhodobacterales</taxon>
        <taxon>Paracoccaceae</taxon>
        <taxon>Neogemmobacter</taxon>
    </lineage>
</organism>
<reference evidence="3" key="1">
    <citation type="journal article" date="2014" name="Int. J. Syst. Evol. Microbiol.">
        <title>Complete genome sequence of Corynebacterium casei LMG S-19264T (=DSM 44701T), isolated from a smear-ripened cheese.</title>
        <authorList>
            <consortium name="US DOE Joint Genome Institute (JGI-PGF)"/>
            <person name="Walter F."/>
            <person name="Albersmeier A."/>
            <person name="Kalinowski J."/>
            <person name="Ruckert C."/>
        </authorList>
    </citation>
    <scope>NUCLEOTIDE SEQUENCE</scope>
    <source>
        <strain evidence="3">KCTC 23310</strain>
    </source>
</reference>
<dbReference type="RefSeq" id="WP_189413579.1">
    <property type="nucleotide sequence ID" value="NZ_BMYJ01000016.1"/>
</dbReference>
<evidence type="ECO:0000313" key="3">
    <source>
        <dbReference type="EMBL" id="GHC67352.1"/>
    </source>
</evidence>
<dbReference type="InterPro" id="IPR058807">
    <property type="entry name" value="ScoMcrA_N"/>
</dbReference>
<dbReference type="Pfam" id="PF26345">
    <property type="entry name" value="ScoMcrA_N"/>
    <property type="match status" value="1"/>
</dbReference>
<evidence type="ECO:0008006" key="5">
    <source>
        <dbReference type="Google" id="ProtNLM"/>
    </source>
</evidence>
<comment type="caution">
    <text evidence="3">The sequence shown here is derived from an EMBL/GenBank/DDBJ whole genome shotgun (WGS) entry which is preliminary data.</text>
</comment>
<evidence type="ECO:0000259" key="2">
    <source>
        <dbReference type="Pfam" id="PF26345"/>
    </source>
</evidence>